<accession>A0A1H8TLC1</accession>
<dbReference type="InterPro" id="IPR021457">
    <property type="entry name" value="DUF3108"/>
</dbReference>
<evidence type="ECO:0008006" key="4">
    <source>
        <dbReference type="Google" id="ProtNLM"/>
    </source>
</evidence>
<proteinExistence type="predicted"/>
<keyword evidence="3" id="KW-1185">Reference proteome</keyword>
<dbReference type="RefSeq" id="WP_091643714.1">
    <property type="nucleotide sequence ID" value="NZ_FOEG01000004.1"/>
</dbReference>
<name>A0A1H8TLC1_9GAMM</name>
<evidence type="ECO:0000313" key="3">
    <source>
        <dbReference type="Proteomes" id="UP000199657"/>
    </source>
</evidence>
<feature type="chain" id="PRO_5011508806" description="DUF3108 domain-containing protein" evidence="1">
    <location>
        <begin position="23"/>
        <end position="257"/>
    </location>
</feature>
<dbReference type="EMBL" id="FOEG01000004">
    <property type="protein sequence ID" value="SEO91631.1"/>
    <property type="molecule type" value="Genomic_DNA"/>
</dbReference>
<gene>
    <name evidence="2" type="ORF">SAMN04488052_104290</name>
</gene>
<keyword evidence="1" id="KW-0732">Signal</keyword>
<protein>
    <recommendedName>
        <fullName evidence="4">DUF3108 domain-containing protein</fullName>
    </recommendedName>
</protein>
<organism evidence="2 3">
    <name type="scientific">Aquisalimonas asiatica</name>
    <dbReference type="NCBI Taxonomy" id="406100"/>
    <lineage>
        <taxon>Bacteria</taxon>
        <taxon>Pseudomonadati</taxon>
        <taxon>Pseudomonadota</taxon>
        <taxon>Gammaproteobacteria</taxon>
        <taxon>Chromatiales</taxon>
        <taxon>Ectothiorhodospiraceae</taxon>
        <taxon>Aquisalimonas</taxon>
    </lineage>
</organism>
<dbReference type="Proteomes" id="UP000199657">
    <property type="component" value="Unassembled WGS sequence"/>
</dbReference>
<evidence type="ECO:0000256" key="1">
    <source>
        <dbReference type="SAM" id="SignalP"/>
    </source>
</evidence>
<dbReference type="Pfam" id="PF11306">
    <property type="entry name" value="DUF3108"/>
    <property type="match status" value="1"/>
</dbReference>
<feature type="signal peptide" evidence="1">
    <location>
        <begin position="1"/>
        <end position="22"/>
    </location>
</feature>
<dbReference type="STRING" id="406100.SAMN04488052_104290"/>
<reference evidence="2 3" key="1">
    <citation type="submission" date="2016-10" db="EMBL/GenBank/DDBJ databases">
        <authorList>
            <person name="de Groot N.N."/>
        </authorList>
    </citation>
    <scope>NUCLEOTIDE SEQUENCE [LARGE SCALE GENOMIC DNA]</scope>
    <source>
        <strain evidence="2 3">CGMCC 1.6291</strain>
    </source>
</reference>
<dbReference type="AlphaFoldDB" id="A0A1H8TLC1"/>
<dbReference type="OrthoDB" id="6007799at2"/>
<evidence type="ECO:0000313" key="2">
    <source>
        <dbReference type="EMBL" id="SEO91631.1"/>
    </source>
</evidence>
<sequence length="257" mass="28798">MGMRVVVMGVLTLALALSPAAGGVADEPEASGVSGIPEFSADYELRRNNTRAARLTRTLSCDGAACEFRSEGRTVGIADLLLRGRIDEFTRFRLDGSGGLQPRDYSYRQRARGDNDEYVRLFFNPVSGRVTSRGDEEWESRIDGEVMDELLSQLRLMLAVRAGDTEMEFSVVEGDGEEDVYRFEVVGEETLEIDAGTFETVKVQRVGGSERRTTEMWFAPELEYIPLVVKQKRRGGDSYTATLTEIREQPRIHRPDQ</sequence>